<name>A0AAE9HYI8_9BURK</name>
<dbReference type="InterPro" id="IPR000639">
    <property type="entry name" value="Epox_hydrolase-like"/>
</dbReference>
<proteinExistence type="predicted"/>
<dbReference type="RefSeq" id="WP_211943142.1">
    <property type="nucleotide sequence ID" value="NZ_CAJPVH010000013.1"/>
</dbReference>
<feature type="domain" description="AB hydrolase-1" evidence="3">
    <location>
        <begin position="50"/>
        <end position="294"/>
    </location>
</feature>
<evidence type="ECO:0000256" key="2">
    <source>
        <dbReference type="SAM" id="MobiDB-lite"/>
    </source>
</evidence>
<sequence length="335" mass="37916">MPASHPLHIDREIERDGPQPYPYPHPACRFHVQSGTVRLAATAWGDPARPVVVLVHGYPDNSHVWQGVAQALADRFHVIAYDVRGAGGSDVPPRVDDYRLERLADDFIAVIDAVAPDRRVHLVGHDWGSIQGWEFVTDPRLHGRIASFTSCSGPCLDHAASALRTPGRRTWAQRRATLRQALASWYIVFFHIPKLPEWHWRLWLGRGWTHWLRHTEGLFAPPNPTQTADGIQGLRLYRANFRARLRAPRERRAHAPVQVIVPTLDRYVRPALTENLGKWVADLWRRQVEAHHWLPLAQPRRMATMVSEFVDHLEGAPASPDLAKARVSSSAANIS</sequence>
<feature type="compositionally biased region" description="Basic and acidic residues" evidence="2">
    <location>
        <begin position="7"/>
        <end position="17"/>
    </location>
</feature>
<feature type="region of interest" description="Disordered" evidence="2">
    <location>
        <begin position="1"/>
        <end position="20"/>
    </location>
</feature>
<reference evidence="4" key="2">
    <citation type="submission" date="2022-05" db="EMBL/GenBank/DDBJ databases">
        <authorList>
            <person name="Kunte H.-J."/>
        </authorList>
    </citation>
    <scope>NUCLEOTIDE SEQUENCE</scope>
    <source>
        <strain evidence="4">G5</strain>
    </source>
</reference>
<gene>
    <name evidence="4" type="ORF">M5D45_09060</name>
</gene>
<dbReference type="GO" id="GO:0016787">
    <property type="term" value="F:hydrolase activity"/>
    <property type="evidence" value="ECO:0007669"/>
    <property type="project" value="UniProtKB-KW"/>
</dbReference>
<dbReference type="InterPro" id="IPR000073">
    <property type="entry name" value="AB_hydrolase_1"/>
</dbReference>
<dbReference type="Gene3D" id="3.40.50.1820">
    <property type="entry name" value="alpha/beta hydrolase"/>
    <property type="match status" value="1"/>
</dbReference>
<dbReference type="PANTHER" id="PTHR43329">
    <property type="entry name" value="EPOXIDE HYDROLASE"/>
    <property type="match status" value="1"/>
</dbReference>
<dbReference type="EMBL" id="CP097330">
    <property type="protein sequence ID" value="URF02722.1"/>
    <property type="molecule type" value="Genomic_DNA"/>
</dbReference>
<protein>
    <submittedName>
        <fullName evidence="4">Alpha/beta fold hydrolase</fullName>
    </submittedName>
</protein>
<organism evidence="4 5">
    <name type="scientific">Cupriavidus campinensis</name>
    <dbReference type="NCBI Taxonomy" id="151783"/>
    <lineage>
        <taxon>Bacteria</taxon>
        <taxon>Pseudomonadati</taxon>
        <taxon>Pseudomonadota</taxon>
        <taxon>Betaproteobacteria</taxon>
        <taxon>Burkholderiales</taxon>
        <taxon>Burkholderiaceae</taxon>
        <taxon>Cupriavidus</taxon>
    </lineage>
</organism>
<accession>A0AAE9HYI8</accession>
<dbReference type="Proteomes" id="UP001056132">
    <property type="component" value="Chromosome 1"/>
</dbReference>
<evidence type="ECO:0000313" key="4">
    <source>
        <dbReference type="EMBL" id="URF02722.1"/>
    </source>
</evidence>
<evidence type="ECO:0000313" key="5">
    <source>
        <dbReference type="Proteomes" id="UP001056132"/>
    </source>
</evidence>
<dbReference type="SUPFAM" id="SSF53474">
    <property type="entry name" value="alpha/beta-Hydrolases"/>
    <property type="match status" value="1"/>
</dbReference>
<dbReference type="KEGG" id="ccam:M5D45_09060"/>
<dbReference type="PRINTS" id="PR00412">
    <property type="entry name" value="EPOXHYDRLASE"/>
</dbReference>
<evidence type="ECO:0000259" key="3">
    <source>
        <dbReference type="Pfam" id="PF00561"/>
    </source>
</evidence>
<dbReference type="InterPro" id="IPR029058">
    <property type="entry name" value="AB_hydrolase_fold"/>
</dbReference>
<dbReference type="Pfam" id="PF00561">
    <property type="entry name" value="Abhydrolase_1"/>
    <property type="match status" value="1"/>
</dbReference>
<keyword evidence="1 4" id="KW-0378">Hydrolase</keyword>
<evidence type="ECO:0000256" key="1">
    <source>
        <dbReference type="ARBA" id="ARBA00022801"/>
    </source>
</evidence>
<dbReference type="AlphaFoldDB" id="A0AAE9HYI8"/>
<reference evidence="4" key="1">
    <citation type="journal article" date="2022" name="Microbiol. Resour. Announc.">
        <title>Genome Sequence of Cupriavidus campinensis Strain G5, a Member of a Bacterial Consortium Capable of Polyethylene Degradation.</title>
        <authorList>
            <person name="Schneider B."/>
            <person name="Pfeiffer F."/>
            <person name="Dyall-Smith M."/>
            <person name="Kunte H.J."/>
        </authorList>
    </citation>
    <scope>NUCLEOTIDE SEQUENCE</scope>
    <source>
        <strain evidence="4">G5</strain>
    </source>
</reference>